<keyword evidence="6" id="KW-1185">Reference proteome</keyword>
<dbReference type="Gene3D" id="1.25.40.20">
    <property type="entry name" value="Ankyrin repeat-containing domain"/>
    <property type="match status" value="1"/>
</dbReference>
<proteinExistence type="predicted"/>
<dbReference type="Pfam" id="PF12796">
    <property type="entry name" value="Ank_2"/>
    <property type="match status" value="1"/>
</dbReference>
<feature type="compositionally biased region" description="Basic and acidic residues" evidence="4">
    <location>
        <begin position="26"/>
        <end position="39"/>
    </location>
</feature>
<feature type="compositionally biased region" description="Low complexity" evidence="4">
    <location>
        <begin position="286"/>
        <end position="304"/>
    </location>
</feature>
<accession>A0AA35S6J4</accession>
<reference evidence="5" key="1">
    <citation type="submission" date="2023-03" db="EMBL/GenBank/DDBJ databases">
        <authorList>
            <person name="Steffen K."/>
            <person name="Cardenas P."/>
        </authorList>
    </citation>
    <scope>NUCLEOTIDE SEQUENCE</scope>
</reference>
<dbReference type="InterPro" id="IPR002110">
    <property type="entry name" value="Ankyrin_rpt"/>
</dbReference>
<comment type="caution">
    <text evidence="5">The sequence shown here is derived from an EMBL/GenBank/DDBJ whole genome shotgun (WGS) entry which is preliminary data.</text>
</comment>
<feature type="repeat" description="ANK" evidence="3">
    <location>
        <begin position="196"/>
        <end position="228"/>
    </location>
</feature>
<dbReference type="SUPFAM" id="SSF48403">
    <property type="entry name" value="Ankyrin repeat"/>
    <property type="match status" value="1"/>
</dbReference>
<dbReference type="PANTHER" id="PTHR24171">
    <property type="entry name" value="ANKYRIN REPEAT DOMAIN-CONTAINING PROTEIN 39-RELATED"/>
    <property type="match status" value="1"/>
</dbReference>
<dbReference type="SMART" id="SM00248">
    <property type="entry name" value="ANK"/>
    <property type="match status" value="3"/>
</dbReference>
<evidence type="ECO:0000313" key="6">
    <source>
        <dbReference type="Proteomes" id="UP001174909"/>
    </source>
</evidence>
<feature type="compositionally biased region" description="Polar residues" evidence="4">
    <location>
        <begin position="332"/>
        <end position="345"/>
    </location>
</feature>
<feature type="repeat" description="ANK" evidence="3">
    <location>
        <begin position="120"/>
        <end position="152"/>
    </location>
</feature>
<feature type="region of interest" description="Disordered" evidence="4">
    <location>
        <begin position="263"/>
        <end position="345"/>
    </location>
</feature>
<organism evidence="5 6">
    <name type="scientific">Geodia barretti</name>
    <name type="common">Barrett's horny sponge</name>
    <dbReference type="NCBI Taxonomy" id="519541"/>
    <lineage>
        <taxon>Eukaryota</taxon>
        <taxon>Metazoa</taxon>
        <taxon>Porifera</taxon>
        <taxon>Demospongiae</taxon>
        <taxon>Heteroscleromorpha</taxon>
        <taxon>Tetractinellida</taxon>
        <taxon>Astrophorina</taxon>
        <taxon>Geodiidae</taxon>
        <taxon>Geodia</taxon>
    </lineage>
</organism>
<evidence type="ECO:0000313" key="5">
    <source>
        <dbReference type="EMBL" id="CAI8022851.1"/>
    </source>
</evidence>
<evidence type="ECO:0000256" key="4">
    <source>
        <dbReference type="SAM" id="MobiDB-lite"/>
    </source>
</evidence>
<dbReference type="AlphaFoldDB" id="A0AA35S6J4"/>
<keyword evidence="2 3" id="KW-0040">ANK repeat</keyword>
<keyword evidence="1" id="KW-0677">Repeat</keyword>
<dbReference type="EMBL" id="CASHTH010001979">
    <property type="protein sequence ID" value="CAI8022851.1"/>
    <property type="molecule type" value="Genomic_DNA"/>
</dbReference>
<dbReference type="InterPro" id="IPR036770">
    <property type="entry name" value="Ankyrin_rpt-contain_sf"/>
</dbReference>
<feature type="region of interest" description="Disordered" evidence="4">
    <location>
        <begin position="26"/>
        <end position="67"/>
    </location>
</feature>
<feature type="region of interest" description="Disordered" evidence="4">
    <location>
        <begin position="376"/>
        <end position="412"/>
    </location>
</feature>
<evidence type="ECO:0000256" key="1">
    <source>
        <dbReference type="ARBA" id="ARBA00022737"/>
    </source>
</evidence>
<protein>
    <submittedName>
        <fullName evidence="5">Ankyrin-2</fullName>
    </submittedName>
</protein>
<dbReference type="PROSITE" id="PS50088">
    <property type="entry name" value="ANK_REPEAT"/>
    <property type="match status" value="2"/>
</dbReference>
<dbReference type="PROSITE" id="PS50297">
    <property type="entry name" value="ANK_REP_REGION"/>
    <property type="match status" value="2"/>
</dbReference>
<evidence type="ECO:0000256" key="2">
    <source>
        <dbReference type="ARBA" id="ARBA00023043"/>
    </source>
</evidence>
<dbReference type="Pfam" id="PF00023">
    <property type="entry name" value="Ank"/>
    <property type="match status" value="1"/>
</dbReference>
<evidence type="ECO:0000256" key="3">
    <source>
        <dbReference type="PROSITE-ProRule" id="PRU00023"/>
    </source>
</evidence>
<dbReference type="Proteomes" id="UP001174909">
    <property type="component" value="Unassembled WGS sequence"/>
</dbReference>
<sequence length="412" mass="45195">MGNSNATVSGTEVPRPAELVTDLHRKFQEGRADPDEKPLRRSGPVLRRNTSIRNSIRKNRAMGLQPRRNFLLRRKTRAPPRRRSLTPDEKEFLAAAAGGDLEGVLEALRNGVGLDTADANEMTALHHAAKHARDDVVRCLLDRGAAPNATDLTGGFTPLHWVIINSCPPIGSTNHVDESVIALARAGCDLNSTDFNLATPLHIAAQKGHKSTIDTLVRLGANPQAKDVMGRSCLEMAKNGETREFIQSLHSKKESVIYHVLEVPTSNSRSPSPPALPEPGKKPRLSPISIPRDSSSSSCRNPDSGLFQNLPQFRRPFDSPGYPAPPPPKSPTFSAQHSTHSRMSTPEYSVVDVPLPYKYRPLPLLPTQIPSPLYRYSSAYSSPVPPPPHAIARRRASRKVSSNLSSRARRFH</sequence>
<name>A0AA35S6J4_GEOBA</name>
<gene>
    <name evidence="5" type="ORF">GBAR_LOCUS13371</name>
</gene>